<sequence>MRNKLSHSAYPDTLSWSKNNGFVNGFYAHALTKPLFSEILLALKPEQEVLRMPRLFFLALVAMFSLFVPRQAQACSCEDAWEEIIAPLWQGKVIEPLQTDAITCPELRYMRNIPYARHGFVFVENWTGWVGEKLLGDLRYHPNPTLNSDTVESMLTLADRQNIDVLVVAEAGMQCKAWWEKNGEDPAGWNFDQSEFEEIEPESAPVYATVEIVTLPVMDNSGQSISIVAGEATPSWLVGRAFEGKMIENEWLAPLSCDELSLVEDALYTRHGYDPMAVVYARWEQITVGRPTNLPLTREGAGRLFSSQDKLTQLRVNNAQRNRNCQERE</sequence>
<dbReference type="Gene3D" id="1.20.58.1690">
    <property type="match status" value="1"/>
</dbReference>
<proteinExistence type="predicted"/>
<comment type="caution">
    <text evidence="1">The sequence shown here is derived from an EMBL/GenBank/DDBJ whole genome shotgun (WGS) entry which is preliminary data.</text>
</comment>
<dbReference type="AlphaFoldDB" id="A0A2M8LI33"/>
<dbReference type="EMBL" id="PFEU01000006">
    <property type="protein sequence ID" value="PJE77093.1"/>
    <property type="molecule type" value="Genomic_DNA"/>
</dbReference>
<dbReference type="Proteomes" id="UP000231436">
    <property type="component" value="Unassembled WGS sequence"/>
</dbReference>
<organism evidence="1 2">
    <name type="scientific">Candidatus Uhrbacteria bacterium CG10_big_fil_rev_8_21_14_0_10_48_16</name>
    <dbReference type="NCBI Taxonomy" id="1975038"/>
    <lineage>
        <taxon>Bacteria</taxon>
        <taxon>Candidatus Uhriibacteriota</taxon>
    </lineage>
</organism>
<dbReference type="InterPro" id="IPR038434">
    <property type="entry name" value="YARHG_sf"/>
</dbReference>
<accession>A0A2M8LI33</accession>
<protein>
    <submittedName>
        <fullName evidence="1">Uncharacterized protein</fullName>
    </submittedName>
</protein>
<name>A0A2M8LI33_9BACT</name>
<evidence type="ECO:0000313" key="1">
    <source>
        <dbReference type="EMBL" id="PJE77093.1"/>
    </source>
</evidence>
<gene>
    <name evidence="1" type="ORF">COV05_00585</name>
</gene>
<evidence type="ECO:0000313" key="2">
    <source>
        <dbReference type="Proteomes" id="UP000231436"/>
    </source>
</evidence>
<reference evidence="2" key="1">
    <citation type="submission" date="2017-09" db="EMBL/GenBank/DDBJ databases">
        <title>Depth-based differentiation of microbial function through sediment-hosted aquifers and enrichment of novel symbionts in the deep terrestrial subsurface.</title>
        <authorList>
            <person name="Probst A.J."/>
            <person name="Ladd B."/>
            <person name="Jarett J.K."/>
            <person name="Geller-Mcgrath D.E."/>
            <person name="Sieber C.M.K."/>
            <person name="Emerson J.B."/>
            <person name="Anantharaman K."/>
            <person name="Thomas B.C."/>
            <person name="Malmstrom R."/>
            <person name="Stieglmeier M."/>
            <person name="Klingl A."/>
            <person name="Woyke T."/>
            <person name="Ryan C.M."/>
            <person name="Banfield J.F."/>
        </authorList>
    </citation>
    <scope>NUCLEOTIDE SEQUENCE [LARGE SCALE GENOMIC DNA]</scope>
</reference>